<proteinExistence type="predicted"/>
<protein>
    <submittedName>
        <fullName evidence="2">Uncharacterized protein</fullName>
    </submittedName>
</protein>
<sequence>MCHRPKHQHQPPPDSTTRIVPEQKDDERDEYLMNTTTTTTTTTEAHVNTARQHFFTLMQFLNNNAADNNNNNDNNTDGPSSLVINKAALLQTGIATKIATEYLKLDTEDELFNQWQEDVDFYNFFVTLSLLANESSSSSSSSSYSSATQILESIVSELPVPPLPSLFQSPAKQKHVESYLHMVQSFQEWEGFVIPNNNNNSNKNNSQNRRLDVLRGCFVGARNPKVVLALQIVYVDYSALRFAGNLIFKLMSAIVNRQKN</sequence>
<dbReference type="EMBL" id="HBFW01000043">
    <property type="protein sequence ID" value="CAD8929013.1"/>
    <property type="molecule type" value="Transcribed_RNA"/>
</dbReference>
<dbReference type="AlphaFoldDB" id="A0A7S1GID2"/>
<organism evidence="2">
    <name type="scientific">Cyclophora tenuis</name>
    <name type="common">Marine diatom</name>
    <dbReference type="NCBI Taxonomy" id="216820"/>
    <lineage>
        <taxon>Eukaryota</taxon>
        <taxon>Sar</taxon>
        <taxon>Stramenopiles</taxon>
        <taxon>Ochrophyta</taxon>
        <taxon>Bacillariophyta</taxon>
        <taxon>Fragilariophyceae</taxon>
        <taxon>Fragilariophycidae</taxon>
        <taxon>Cyclophorales</taxon>
        <taxon>Cyclophoraceae</taxon>
        <taxon>Cyclophora</taxon>
    </lineage>
</organism>
<reference evidence="2" key="1">
    <citation type="submission" date="2021-01" db="EMBL/GenBank/DDBJ databases">
        <authorList>
            <person name="Corre E."/>
            <person name="Pelletier E."/>
            <person name="Niang G."/>
            <person name="Scheremetjew M."/>
            <person name="Finn R."/>
            <person name="Kale V."/>
            <person name="Holt S."/>
            <person name="Cochrane G."/>
            <person name="Meng A."/>
            <person name="Brown T."/>
            <person name="Cohen L."/>
        </authorList>
    </citation>
    <scope>NUCLEOTIDE SEQUENCE</scope>
    <source>
        <strain evidence="2">ECT3854</strain>
    </source>
</reference>
<feature type="region of interest" description="Disordered" evidence="1">
    <location>
        <begin position="1"/>
        <end position="25"/>
    </location>
</feature>
<accession>A0A7S1GID2</accession>
<evidence type="ECO:0000313" key="2">
    <source>
        <dbReference type="EMBL" id="CAD8929013.1"/>
    </source>
</evidence>
<name>A0A7S1GID2_CYCTE</name>
<evidence type="ECO:0000256" key="1">
    <source>
        <dbReference type="SAM" id="MobiDB-lite"/>
    </source>
</evidence>
<gene>
    <name evidence="2" type="ORF">CTEN0397_LOCUS30</name>
</gene>